<dbReference type="InterPro" id="IPR050425">
    <property type="entry name" value="NAD(P)_dehydrat-like"/>
</dbReference>
<dbReference type="EMBL" id="JAKWBI020000869">
    <property type="protein sequence ID" value="KAJ2892182.1"/>
    <property type="molecule type" value="Genomic_DNA"/>
</dbReference>
<feature type="domain" description="NAD-dependent epimerase/dehydratase" evidence="3">
    <location>
        <begin position="1"/>
        <end position="251"/>
    </location>
</feature>
<dbReference type="Pfam" id="PF01370">
    <property type="entry name" value="Epimerase"/>
    <property type="match status" value="1"/>
</dbReference>
<dbReference type="Gene3D" id="3.40.50.720">
    <property type="entry name" value="NAD(P)-binding Rossmann-like Domain"/>
    <property type="match status" value="1"/>
</dbReference>
<keyword evidence="5" id="KW-1185">Reference proteome</keyword>
<dbReference type="InterPro" id="IPR036291">
    <property type="entry name" value="NAD(P)-bd_dom_sf"/>
</dbReference>
<dbReference type="InterPro" id="IPR001509">
    <property type="entry name" value="Epimerase_deHydtase"/>
</dbReference>
<evidence type="ECO:0000259" key="3">
    <source>
        <dbReference type="Pfam" id="PF01370"/>
    </source>
</evidence>
<dbReference type="Proteomes" id="UP001201980">
    <property type="component" value="Unassembled WGS sequence"/>
</dbReference>
<organism evidence="4 5">
    <name type="scientific">Zalerion maritima</name>
    <dbReference type="NCBI Taxonomy" id="339359"/>
    <lineage>
        <taxon>Eukaryota</taxon>
        <taxon>Fungi</taxon>
        <taxon>Dikarya</taxon>
        <taxon>Ascomycota</taxon>
        <taxon>Pezizomycotina</taxon>
        <taxon>Sordariomycetes</taxon>
        <taxon>Lulworthiomycetidae</taxon>
        <taxon>Lulworthiales</taxon>
        <taxon>Lulworthiaceae</taxon>
        <taxon>Zalerion</taxon>
    </lineage>
</organism>
<protein>
    <recommendedName>
        <fullName evidence="3">NAD-dependent epimerase/dehydratase domain-containing protein</fullName>
    </recommendedName>
</protein>
<name>A0AAD5WM42_9PEZI</name>
<sequence>MTGASSFLGGHILAQLLERGYKVRGSVRSQEKADAIRRNYNAYSHKLEILVVEDISADVSLAKLMVDAVAVVHVASPVNLNPANNERDLLRPAIKGTLNVLRAAATNGSTIKRVILTSTMATMSQVGSGPIPGKIYSEADWNSVTWDQAVASPDGHYVYCASKTLAEQAAWRFMREENKAGSLGFDMVSIHPGWLLGPFVHHVERFSDLSMSLAECYETVTKRQERLPPTKVQYWTDVRDAARAHVEVLGLAKAEGRYLVANPAKFDWKKAFSILRSRFPDQYHNAPDEPGYTVQLRPEVDVSKAEKAFGFGWTSLDQSYTDMVEQFYKLRRDGMAD</sequence>
<accession>A0AAD5WM42</accession>
<evidence type="ECO:0000313" key="4">
    <source>
        <dbReference type="EMBL" id="KAJ2892182.1"/>
    </source>
</evidence>
<dbReference type="SUPFAM" id="SSF51735">
    <property type="entry name" value="NAD(P)-binding Rossmann-fold domains"/>
    <property type="match status" value="1"/>
</dbReference>
<keyword evidence="1" id="KW-0560">Oxidoreductase</keyword>
<evidence type="ECO:0000313" key="5">
    <source>
        <dbReference type="Proteomes" id="UP001201980"/>
    </source>
</evidence>
<proteinExistence type="inferred from homology"/>
<dbReference type="PANTHER" id="PTHR10366">
    <property type="entry name" value="NAD DEPENDENT EPIMERASE/DEHYDRATASE"/>
    <property type="match status" value="1"/>
</dbReference>
<gene>
    <name evidence="4" type="ORF">MKZ38_010146</name>
</gene>
<dbReference type="GO" id="GO:0016616">
    <property type="term" value="F:oxidoreductase activity, acting on the CH-OH group of donors, NAD or NADP as acceptor"/>
    <property type="evidence" value="ECO:0007669"/>
    <property type="project" value="TreeGrafter"/>
</dbReference>
<evidence type="ECO:0000256" key="2">
    <source>
        <dbReference type="ARBA" id="ARBA00023445"/>
    </source>
</evidence>
<dbReference type="AlphaFoldDB" id="A0AAD5WM42"/>
<evidence type="ECO:0000256" key="1">
    <source>
        <dbReference type="ARBA" id="ARBA00023002"/>
    </source>
</evidence>
<dbReference type="PANTHER" id="PTHR10366:SF564">
    <property type="entry name" value="STEROL-4-ALPHA-CARBOXYLATE 3-DEHYDROGENASE, DECARBOXYLATING"/>
    <property type="match status" value="1"/>
</dbReference>
<reference evidence="4" key="1">
    <citation type="submission" date="2022-07" db="EMBL/GenBank/DDBJ databases">
        <title>Draft genome sequence of Zalerion maritima ATCC 34329, a (micro)plastics degrading marine fungus.</title>
        <authorList>
            <person name="Paco A."/>
            <person name="Goncalves M.F.M."/>
            <person name="Rocha-Santos T.A.P."/>
            <person name="Alves A."/>
        </authorList>
    </citation>
    <scope>NUCLEOTIDE SEQUENCE</scope>
    <source>
        <strain evidence="4">ATCC 34329</strain>
    </source>
</reference>
<comment type="caution">
    <text evidence="4">The sequence shown here is derived from an EMBL/GenBank/DDBJ whole genome shotgun (WGS) entry which is preliminary data.</text>
</comment>
<comment type="similarity">
    <text evidence="2">Belongs to the NAD(P)-dependent epimerase/dehydratase family. Dihydroflavonol-4-reductase subfamily.</text>
</comment>